<comment type="cofactor">
    <cofactor evidence="2">
        <name>Mn(2+)</name>
        <dbReference type="ChEBI" id="CHEBI:29035"/>
    </cofactor>
    <text evidence="2">Binds 2 manganese ions per subunit.</text>
</comment>
<feature type="region of interest" description="Disordered" evidence="4">
    <location>
        <begin position="122"/>
        <end position="146"/>
    </location>
</feature>
<evidence type="ECO:0000313" key="6">
    <source>
        <dbReference type="Proteomes" id="UP000215506"/>
    </source>
</evidence>
<dbReference type="InterPro" id="IPR009078">
    <property type="entry name" value="Ferritin-like_SF"/>
</dbReference>
<protein>
    <submittedName>
        <fullName evidence="5">Putative manganese catalase</fullName>
        <ecNumber evidence="5">1.11.1.6</ecNumber>
    </submittedName>
</protein>
<dbReference type="GO" id="GO:0004096">
    <property type="term" value="F:catalase activity"/>
    <property type="evidence" value="ECO:0007669"/>
    <property type="project" value="UniProtKB-EC"/>
</dbReference>
<comment type="caution">
    <text evidence="5">The sequence shown here is derived from an EMBL/GenBank/DDBJ whole genome shotgun (WGS) entry which is preliminary data.</text>
</comment>
<evidence type="ECO:0000313" key="5">
    <source>
        <dbReference type="EMBL" id="OXR43408.1"/>
    </source>
</evidence>
<gene>
    <name evidence="5" type="primary">ydbD</name>
    <name evidence="5" type="ORF">B7C42_04275</name>
</gene>
<sequence length="146" mass="15686">MDIATEEFSHLEIVGSMITMLLDGLNDDVKQANERCDWMPVVSRSDGREAAIHQVAADPLFFALRGGGPDVGNSAGVPWAGAYVNSNGEPSVDLRSNLAAETRAKIVYSNWRISVPAAANSRRRWTGSFPPPGPLSNSSSRRCGRG</sequence>
<dbReference type="AlphaFoldDB" id="A0A231H3I0"/>
<comment type="cofactor">
    <cofactor evidence="3">
        <name>Ca(2+)</name>
        <dbReference type="ChEBI" id="CHEBI:29108"/>
    </cofactor>
    <text evidence="3">Binds 1 Ca(2+) ion per subunit.</text>
</comment>
<keyword evidence="6" id="KW-1185">Reference proteome</keyword>
<evidence type="ECO:0000256" key="3">
    <source>
        <dbReference type="PIRSR" id="PIRSR607760-2"/>
    </source>
</evidence>
<dbReference type="EC" id="1.11.1.6" evidence="5"/>
<keyword evidence="3" id="KW-0106">Calcium</keyword>
<reference evidence="5 6" key="1">
    <citation type="submission" date="2017-07" db="EMBL/GenBank/DDBJ databases">
        <title>First draft Genome Sequence of Nocardia cerradoensis isolated from human infection.</title>
        <authorList>
            <person name="Carrasco G."/>
        </authorList>
    </citation>
    <scope>NUCLEOTIDE SEQUENCE [LARGE SCALE GENOMIC DNA]</scope>
    <source>
        <strain evidence="5 6">CNM20130759</strain>
    </source>
</reference>
<keyword evidence="5" id="KW-0560">Oxidoreductase</keyword>
<dbReference type="Gene3D" id="1.20.1260.10">
    <property type="match status" value="1"/>
</dbReference>
<feature type="compositionally biased region" description="Polar residues" evidence="4">
    <location>
        <begin position="135"/>
        <end position="146"/>
    </location>
</feature>
<feature type="binding site" evidence="3">
    <location>
        <position position="2"/>
    </location>
    <ligand>
        <name>Ca(2+)</name>
        <dbReference type="ChEBI" id="CHEBI:29108"/>
    </ligand>
</feature>
<keyword evidence="2" id="KW-0479">Metal-binding</keyword>
<dbReference type="GO" id="GO:0046872">
    <property type="term" value="F:metal ion binding"/>
    <property type="evidence" value="ECO:0007669"/>
    <property type="project" value="UniProtKB-KW"/>
</dbReference>
<dbReference type="SUPFAM" id="SSF47240">
    <property type="entry name" value="Ferritin-like"/>
    <property type="match status" value="1"/>
</dbReference>
<feature type="binding site" evidence="2">
    <location>
        <position position="7"/>
    </location>
    <ligand>
        <name>Mn(2+)</name>
        <dbReference type="ChEBI" id="CHEBI:29035"/>
        <label>1</label>
    </ligand>
</feature>
<dbReference type="InterPro" id="IPR012347">
    <property type="entry name" value="Ferritin-like"/>
</dbReference>
<evidence type="ECO:0000256" key="2">
    <source>
        <dbReference type="PIRSR" id="PIRSR607760-1"/>
    </source>
</evidence>
<name>A0A231H3I0_9NOCA</name>
<dbReference type="InterPro" id="IPR007760">
    <property type="entry name" value="Mn_catalase"/>
</dbReference>
<proteinExistence type="inferred from homology"/>
<feature type="binding site" evidence="2">
    <location>
        <position position="10"/>
    </location>
    <ligand>
        <name>Mn(2+)</name>
        <dbReference type="ChEBI" id="CHEBI:29035"/>
        <label>1</label>
    </ligand>
</feature>
<dbReference type="Pfam" id="PF05067">
    <property type="entry name" value="Mn_catalase"/>
    <property type="match status" value="1"/>
</dbReference>
<feature type="binding site" evidence="2">
    <location>
        <position position="101"/>
    </location>
    <ligand>
        <name>Mn(2+)</name>
        <dbReference type="ChEBI" id="CHEBI:29035"/>
        <label>1</label>
    </ligand>
</feature>
<keyword evidence="2" id="KW-0464">Manganese</keyword>
<organism evidence="5 6">
    <name type="scientific">Nocardia cerradoensis</name>
    <dbReference type="NCBI Taxonomy" id="85688"/>
    <lineage>
        <taxon>Bacteria</taxon>
        <taxon>Bacillati</taxon>
        <taxon>Actinomycetota</taxon>
        <taxon>Actinomycetes</taxon>
        <taxon>Mycobacteriales</taxon>
        <taxon>Nocardiaceae</taxon>
        <taxon>Nocardia</taxon>
    </lineage>
</organism>
<dbReference type="EMBL" id="NGAF01000009">
    <property type="protein sequence ID" value="OXR43408.1"/>
    <property type="molecule type" value="Genomic_DNA"/>
</dbReference>
<comment type="similarity">
    <text evidence="1">Belongs to the manganese catalase family.</text>
</comment>
<keyword evidence="5" id="KW-0575">Peroxidase</keyword>
<evidence type="ECO:0000256" key="1">
    <source>
        <dbReference type="ARBA" id="ARBA00007644"/>
    </source>
</evidence>
<dbReference type="Proteomes" id="UP000215506">
    <property type="component" value="Unassembled WGS sequence"/>
</dbReference>
<accession>A0A231H3I0</accession>
<evidence type="ECO:0000256" key="4">
    <source>
        <dbReference type="SAM" id="MobiDB-lite"/>
    </source>
</evidence>